<gene>
    <name evidence="2" type="ORF">HKB21_30355</name>
</gene>
<dbReference type="InterPro" id="IPR036165">
    <property type="entry name" value="YefM-like_sf"/>
</dbReference>
<dbReference type="EMBL" id="JABCLD010002255">
    <property type="protein sequence ID" value="NMU29917.1"/>
    <property type="molecule type" value="Genomic_DNA"/>
</dbReference>
<evidence type="ECO:0000313" key="2">
    <source>
        <dbReference type="EMBL" id="NMU29917.1"/>
    </source>
</evidence>
<comment type="similarity">
    <text evidence="1">Belongs to the phD/YefM antitoxin family.</text>
</comment>
<proteinExistence type="inferred from homology"/>
<comment type="caution">
    <text evidence="2">The sequence shown here is derived from an EMBL/GenBank/DDBJ whole genome shotgun (WGS) entry which is preliminary data.</text>
</comment>
<reference evidence="2 3" key="1">
    <citation type="submission" date="2020-04" db="EMBL/GenBank/DDBJ databases">
        <title>Whole-genome sequencing of Vibrio spp. from China reveals different genetic environments of blaCTX-M-14 among diverse lineages.</title>
        <authorList>
            <person name="Zheng Z."/>
            <person name="Ye L."/>
            <person name="Chen S."/>
        </authorList>
    </citation>
    <scope>NUCLEOTIDE SEQUENCE [LARGE SCALE GENOMIC DNA]</scope>
    <source>
        <strain evidence="2 3">Vb0574</strain>
    </source>
</reference>
<name>A0A7Y0SBH5_VIBPH</name>
<dbReference type="Proteomes" id="UP000555836">
    <property type="component" value="Unassembled WGS sequence"/>
</dbReference>
<protein>
    <submittedName>
        <fullName evidence="2">Type II toxin-antitoxin system prevent-host-death family antitoxin</fullName>
    </submittedName>
</protein>
<dbReference type="NCBIfam" id="TIGR01552">
    <property type="entry name" value="phd_fam"/>
    <property type="match status" value="1"/>
</dbReference>
<evidence type="ECO:0000256" key="1">
    <source>
        <dbReference type="ARBA" id="ARBA00009981"/>
    </source>
</evidence>
<feature type="non-terminal residue" evidence="2">
    <location>
        <position position="1"/>
    </location>
</feature>
<dbReference type="AlphaFoldDB" id="A0A7Y0SBH5"/>
<sequence length="54" mass="5816">GKGVAVVLDVAEYEAMQEKIELLEEMRTAEAQLASGLGVSNEDARAQVLGRIKK</sequence>
<accession>A0A7Y0SBH5</accession>
<dbReference type="SUPFAM" id="SSF143120">
    <property type="entry name" value="YefM-like"/>
    <property type="match status" value="1"/>
</dbReference>
<organism evidence="2 3">
    <name type="scientific">Vibrio parahaemolyticus</name>
    <dbReference type="NCBI Taxonomy" id="670"/>
    <lineage>
        <taxon>Bacteria</taxon>
        <taxon>Pseudomonadati</taxon>
        <taxon>Pseudomonadota</taxon>
        <taxon>Gammaproteobacteria</taxon>
        <taxon>Vibrionales</taxon>
        <taxon>Vibrionaceae</taxon>
        <taxon>Vibrio</taxon>
    </lineage>
</organism>
<evidence type="ECO:0000313" key="3">
    <source>
        <dbReference type="Proteomes" id="UP000555836"/>
    </source>
</evidence>